<keyword evidence="8" id="KW-0289">Folate biosynthesis</keyword>
<comment type="pathway">
    <text evidence="3">Cofactor biosynthesis; tetrahydrofolate biosynthesis; 7,8-dihydrofolate from 2-amino-4-hydroxy-6-hydroxymethyl-7,8-dihydropteridine diphosphate and 4-aminobenzoate: step 1/2.</text>
</comment>
<dbReference type="GO" id="GO:0004156">
    <property type="term" value="F:dihydropteroate synthase activity"/>
    <property type="evidence" value="ECO:0007669"/>
    <property type="project" value="UniProtKB-EC"/>
</dbReference>
<dbReference type="SUPFAM" id="SSF51717">
    <property type="entry name" value="Dihydropteroate synthetase-like"/>
    <property type="match status" value="1"/>
</dbReference>
<keyword evidence="6" id="KW-0479">Metal-binding</keyword>
<dbReference type="GO" id="GO:0005829">
    <property type="term" value="C:cytosol"/>
    <property type="evidence" value="ECO:0007669"/>
    <property type="project" value="TreeGrafter"/>
</dbReference>
<dbReference type="InterPro" id="IPR011005">
    <property type="entry name" value="Dihydropteroate_synth-like_sf"/>
</dbReference>
<evidence type="ECO:0000256" key="2">
    <source>
        <dbReference type="ARBA" id="ARBA00001946"/>
    </source>
</evidence>
<evidence type="ECO:0000259" key="9">
    <source>
        <dbReference type="PROSITE" id="PS50972"/>
    </source>
</evidence>
<keyword evidence="5" id="KW-0808">Transferase</keyword>
<evidence type="ECO:0000256" key="5">
    <source>
        <dbReference type="ARBA" id="ARBA00022679"/>
    </source>
</evidence>
<dbReference type="InterPro" id="IPR045031">
    <property type="entry name" value="DHP_synth-like"/>
</dbReference>
<dbReference type="InterPro" id="IPR000489">
    <property type="entry name" value="Pterin-binding_dom"/>
</dbReference>
<dbReference type="PANTHER" id="PTHR20941">
    <property type="entry name" value="FOLATE SYNTHESIS PROTEINS"/>
    <property type="match status" value="1"/>
</dbReference>
<dbReference type="GO" id="GO:0046872">
    <property type="term" value="F:metal ion binding"/>
    <property type="evidence" value="ECO:0007669"/>
    <property type="project" value="UniProtKB-KW"/>
</dbReference>
<dbReference type="NCBIfam" id="TIGR01496">
    <property type="entry name" value="DHPS"/>
    <property type="match status" value="1"/>
</dbReference>
<accession>A0A6J6F8J9</accession>
<sequence>MANRPLVFGVLNVTPDSFSDGGLWDSPDSAIEHARAMVADGADVIDVGGESTRPGASRIGDDEERRRVEPVIRALVADGISVSLDTMRADTARLGIDLGVDYINDVSGGLSDPAMLGVVAHSDVTYIAMHWRGDSDVMDGNSTYGDVTRDVLTELRARIDAVLAAGVTPGKLWIDPGLGFAKTAVHNWQLLRDLNQFAALGHPVLVGASRKRFLAPFGEQPADRDQATAIISVLSAEAGVAAVRVHDVARTVEALDVRNSWWGGAG</sequence>
<dbReference type="EC" id="2.5.1.15" evidence="4"/>
<comment type="cofactor">
    <cofactor evidence="2">
        <name>Mg(2+)</name>
        <dbReference type="ChEBI" id="CHEBI:18420"/>
    </cofactor>
</comment>
<dbReference type="InterPro" id="IPR006390">
    <property type="entry name" value="DHP_synth_dom"/>
</dbReference>
<name>A0A6J6F8J9_9ZZZZ</name>
<gene>
    <name evidence="10" type="ORF">UFOPK1767_00583</name>
</gene>
<evidence type="ECO:0000256" key="1">
    <source>
        <dbReference type="ARBA" id="ARBA00000012"/>
    </source>
</evidence>
<evidence type="ECO:0000256" key="4">
    <source>
        <dbReference type="ARBA" id="ARBA00012458"/>
    </source>
</evidence>
<dbReference type="GO" id="GO:0046656">
    <property type="term" value="P:folic acid biosynthetic process"/>
    <property type="evidence" value="ECO:0007669"/>
    <property type="project" value="UniProtKB-KW"/>
</dbReference>
<dbReference type="PROSITE" id="PS00793">
    <property type="entry name" value="DHPS_2"/>
    <property type="match status" value="1"/>
</dbReference>
<evidence type="ECO:0000256" key="7">
    <source>
        <dbReference type="ARBA" id="ARBA00022842"/>
    </source>
</evidence>
<evidence type="ECO:0000256" key="6">
    <source>
        <dbReference type="ARBA" id="ARBA00022723"/>
    </source>
</evidence>
<proteinExistence type="predicted"/>
<organism evidence="10">
    <name type="scientific">freshwater metagenome</name>
    <dbReference type="NCBI Taxonomy" id="449393"/>
    <lineage>
        <taxon>unclassified sequences</taxon>
        <taxon>metagenomes</taxon>
        <taxon>ecological metagenomes</taxon>
    </lineage>
</organism>
<dbReference type="PROSITE" id="PS00792">
    <property type="entry name" value="DHPS_1"/>
    <property type="match status" value="1"/>
</dbReference>
<dbReference type="PROSITE" id="PS50972">
    <property type="entry name" value="PTERIN_BINDING"/>
    <property type="match status" value="1"/>
</dbReference>
<dbReference type="EMBL" id="CAEZTZ010000064">
    <property type="protein sequence ID" value="CAB4585161.1"/>
    <property type="molecule type" value="Genomic_DNA"/>
</dbReference>
<dbReference type="GO" id="GO:0046654">
    <property type="term" value="P:tetrahydrofolate biosynthetic process"/>
    <property type="evidence" value="ECO:0007669"/>
    <property type="project" value="TreeGrafter"/>
</dbReference>
<dbReference type="PANTHER" id="PTHR20941:SF1">
    <property type="entry name" value="FOLIC ACID SYNTHESIS PROTEIN FOL1"/>
    <property type="match status" value="1"/>
</dbReference>
<feature type="domain" description="Pterin-binding" evidence="9">
    <location>
        <begin position="5"/>
        <end position="256"/>
    </location>
</feature>
<evidence type="ECO:0000313" key="10">
    <source>
        <dbReference type="EMBL" id="CAB4585161.1"/>
    </source>
</evidence>
<evidence type="ECO:0000256" key="8">
    <source>
        <dbReference type="ARBA" id="ARBA00022909"/>
    </source>
</evidence>
<dbReference type="Pfam" id="PF00809">
    <property type="entry name" value="Pterin_bind"/>
    <property type="match status" value="1"/>
</dbReference>
<dbReference type="AlphaFoldDB" id="A0A6J6F8J9"/>
<reference evidence="10" key="1">
    <citation type="submission" date="2020-05" db="EMBL/GenBank/DDBJ databases">
        <authorList>
            <person name="Chiriac C."/>
            <person name="Salcher M."/>
            <person name="Ghai R."/>
            <person name="Kavagutti S V."/>
        </authorList>
    </citation>
    <scope>NUCLEOTIDE SEQUENCE</scope>
</reference>
<dbReference type="CDD" id="cd00739">
    <property type="entry name" value="DHPS"/>
    <property type="match status" value="1"/>
</dbReference>
<evidence type="ECO:0000256" key="3">
    <source>
        <dbReference type="ARBA" id="ARBA00004763"/>
    </source>
</evidence>
<keyword evidence="7" id="KW-0460">Magnesium</keyword>
<protein>
    <recommendedName>
        <fullName evidence="4">dihydropteroate synthase</fullName>
        <ecNumber evidence="4">2.5.1.15</ecNumber>
    </recommendedName>
</protein>
<comment type="catalytic activity">
    <reaction evidence="1">
        <text>(7,8-dihydropterin-6-yl)methyl diphosphate + 4-aminobenzoate = 7,8-dihydropteroate + diphosphate</text>
        <dbReference type="Rhea" id="RHEA:19949"/>
        <dbReference type="ChEBI" id="CHEBI:17836"/>
        <dbReference type="ChEBI" id="CHEBI:17839"/>
        <dbReference type="ChEBI" id="CHEBI:33019"/>
        <dbReference type="ChEBI" id="CHEBI:72950"/>
        <dbReference type="EC" id="2.5.1.15"/>
    </reaction>
</comment>
<dbReference type="Gene3D" id="3.20.20.20">
    <property type="entry name" value="Dihydropteroate synthase-like"/>
    <property type="match status" value="1"/>
</dbReference>